<comment type="pathway">
    <text evidence="2 10">Protein modification; protein glycosylation.</text>
</comment>
<evidence type="ECO:0000256" key="2">
    <source>
        <dbReference type="ARBA" id="ARBA00004922"/>
    </source>
</evidence>
<evidence type="ECO:0000256" key="10">
    <source>
        <dbReference type="RuleBase" id="RU363110"/>
    </source>
</evidence>
<keyword evidence="4 10" id="KW-0328">Glycosyltransferase</keyword>
<accession>A0A2Z7D7V3</accession>
<dbReference type="PANTHER" id="PTHR12413">
    <property type="entry name" value="DOLICHYL GLYCOSYLTRANSFERASE"/>
    <property type="match status" value="1"/>
</dbReference>
<evidence type="ECO:0000313" key="13">
    <source>
        <dbReference type="Proteomes" id="UP000250235"/>
    </source>
</evidence>
<organism evidence="12 13">
    <name type="scientific">Dorcoceras hygrometricum</name>
    <dbReference type="NCBI Taxonomy" id="472368"/>
    <lineage>
        <taxon>Eukaryota</taxon>
        <taxon>Viridiplantae</taxon>
        <taxon>Streptophyta</taxon>
        <taxon>Embryophyta</taxon>
        <taxon>Tracheophyta</taxon>
        <taxon>Spermatophyta</taxon>
        <taxon>Magnoliopsida</taxon>
        <taxon>eudicotyledons</taxon>
        <taxon>Gunneridae</taxon>
        <taxon>Pentapetalae</taxon>
        <taxon>asterids</taxon>
        <taxon>lamiids</taxon>
        <taxon>Lamiales</taxon>
        <taxon>Gesneriaceae</taxon>
        <taxon>Didymocarpoideae</taxon>
        <taxon>Trichosporeae</taxon>
        <taxon>Loxocarpinae</taxon>
        <taxon>Dorcoceras</taxon>
    </lineage>
</organism>
<dbReference type="Pfam" id="PF03155">
    <property type="entry name" value="Alg6_Alg8"/>
    <property type="match status" value="1"/>
</dbReference>
<keyword evidence="6 10" id="KW-0812">Transmembrane</keyword>
<dbReference type="AlphaFoldDB" id="A0A2Z7D7V3"/>
<comment type="similarity">
    <text evidence="3 10">Belongs to the ALG6/ALG8 glucosyltransferase family.</text>
</comment>
<dbReference type="OrthoDB" id="4983at2759"/>
<feature type="transmembrane region" description="Helical" evidence="10">
    <location>
        <begin position="144"/>
        <end position="165"/>
    </location>
</feature>
<evidence type="ECO:0000256" key="4">
    <source>
        <dbReference type="ARBA" id="ARBA00022676"/>
    </source>
</evidence>
<dbReference type="EC" id="2.4.1.-" evidence="10"/>
<evidence type="ECO:0000256" key="11">
    <source>
        <dbReference type="SAM" id="MobiDB-lite"/>
    </source>
</evidence>
<evidence type="ECO:0000256" key="3">
    <source>
        <dbReference type="ARBA" id="ARBA00008715"/>
    </source>
</evidence>
<comment type="caution">
    <text evidence="10">Lacks conserved residue(s) required for the propagation of feature annotation.</text>
</comment>
<dbReference type="UniPathway" id="UPA00378"/>
<keyword evidence="13" id="KW-1185">Reference proteome</keyword>
<evidence type="ECO:0000256" key="5">
    <source>
        <dbReference type="ARBA" id="ARBA00022679"/>
    </source>
</evidence>
<keyword evidence="7 10" id="KW-0256">Endoplasmic reticulum</keyword>
<comment type="subcellular location">
    <subcellularLocation>
        <location evidence="1 10">Endoplasmic reticulum membrane</location>
        <topology evidence="1 10">Multi-pass membrane protein</topology>
    </subcellularLocation>
</comment>
<dbReference type="EMBL" id="KQ990584">
    <property type="protein sequence ID" value="KZV52941.1"/>
    <property type="molecule type" value="Genomic_DNA"/>
</dbReference>
<evidence type="ECO:0000256" key="7">
    <source>
        <dbReference type="ARBA" id="ARBA00022824"/>
    </source>
</evidence>
<evidence type="ECO:0000256" key="9">
    <source>
        <dbReference type="ARBA" id="ARBA00023136"/>
    </source>
</evidence>
<keyword evidence="9 10" id="KW-0472">Membrane</keyword>
<gene>
    <name evidence="12" type="ORF">F511_36237</name>
</gene>
<reference evidence="12 13" key="1">
    <citation type="journal article" date="2015" name="Proc. Natl. Acad. Sci. U.S.A.">
        <title>The resurrection genome of Boea hygrometrica: A blueprint for survival of dehydration.</title>
        <authorList>
            <person name="Xiao L."/>
            <person name="Yang G."/>
            <person name="Zhang L."/>
            <person name="Yang X."/>
            <person name="Zhao S."/>
            <person name="Ji Z."/>
            <person name="Zhou Q."/>
            <person name="Hu M."/>
            <person name="Wang Y."/>
            <person name="Chen M."/>
            <person name="Xu Y."/>
            <person name="Jin H."/>
            <person name="Xiao X."/>
            <person name="Hu G."/>
            <person name="Bao F."/>
            <person name="Hu Y."/>
            <person name="Wan P."/>
            <person name="Li L."/>
            <person name="Deng X."/>
            <person name="Kuang T."/>
            <person name="Xiang C."/>
            <person name="Zhu J.K."/>
            <person name="Oliver M.J."/>
            <person name="He Y."/>
        </authorList>
    </citation>
    <scope>NUCLEOTIDE SEQUENCE [LARGE SCALE GENOMIC DNA]</scope>
    <source>
        <strain evidence="13">cv. XS01</strain>
    </source>
</reference>
<keyword evidence="8 10" id="KW-1133">Transmembrane helix</keyword>
<name>A0A2Z7D7V3_9LAMI</name>
<feature type="transmembrane region" description="Helical" evidence="10">
    <location>
        <begin position="232"/>
        <end position="249"/>
    </location>
</feature>
<evidence type="ECO:0000256" key="1">
    <source>
        <dbReference type="ARBA" id="ARBA00004477"/>
    </source>
</evidence>
<feature type="transmembrane region" description="Helical" evidence="10">
    <location>
        <begin position="39"/>
        <end position="59"/>
    </location>
</feature>
<evidence type="ECO:0000256" key="8">
    <source>
        <dbReference type="ARBA" id="ARBA00022989"/>
    </source>
</evidence>
<dbReference type="GO" id="GO:0005789">
    <property type="term" value="C:endoplasmic reticulum membrane"/>
    <property type="evidence" value="ECO:0007669"/>
    <property type="project" value="UniProtKB-SubCell"/>
</dbReference>
<sequence>MEKRKKKGSNNPPNLKPVPESDPDSDVWSFIAARETKSWFICVSLFAALIRLAVGLHPYSGAATPPMFGDYEAQRHWMEITLNLPVKEWYRNSTANDLSYWGLDYPPLTAYQSYFHGIFLKLFDPVSVSLFTSRGYESYIGKLLMRWTVLMSDLMIFFPAVLYFAKMYSKEKSDTEKSSIAWGTAMILLNPCLILIDHGHFQMSAYYAPAFFGYLLGKCLRHQNPILQVSKLGLAVLGTFAVVWWPYLYSVEASLQAINKSGDLLNLCPTYEPSVIIPSFHSLCFPEASASFGISSNGQCLIMLKLVSSGDTCVGLMANLLGERIWTRLSFMAKNG</sequence>
<dbReference type="GO" id="GO:0042281">
    <property type="term" value="F:dolichyl pyrophosphate Man9GlcNAc2 alpha-1,3-glucosyltransferase activity"/>
    <property type="evidence" value="ECO:0007669"/>
    <property type="project" value="TreeGrafter"/>
</dbReference>
<proteinExistence type="inferred from homology"/>
<dbReference type="InterPro" id="IPR004856">
    <property type="entry name" value="Glyco_trans_ALG6/ALG8"/>
</dbReference>
<protein>
    <recommendedName>
        <fullName evidence="10">Alpha-1,3-glucosyltransferase</fullName>
        <ecNumber evidence="10">2.4.1.-</ecNumber>
    </recommendedName>
</protein>
<keyword evidence="5 10" id="KW-0808">Transferase</keyword>
<dbReference type="PANTHER" id="PTHR12413:SF1">
    <property type="entry name" value="DOLICHYL PYROPHOSPHATE MAN9GLCNAC2 ALPHA-1,3-GLUCOSYLTRANSFERASE"/>
    <property type="match status" value="1"/>
</dbReference>
<evidence type="ECO:0000256" key="6">
    <source>
        <dbReference type="ARBA" id="ARBA00022692"/>
    </source>
</evidence>
<dbReference type="Proteomes" id="UP000250235">
    <property type="component" value="Unassembled WGS sequence"/>
</dbReference>
<feature type="transmembrane region" description="Helical" evidence="10">
    <location>
        <begin position="177"/>
        <end position="196"/>
    </location>
</feature>
<evidence type="ECO:0000313" key="12">
    <source>
        <dbReference type="EMBL" id="KZV52941.1"/>
    </source>
</evidence>
<feature type="region of interest" description="Disordered" evidence="11">
    <location>
        <begin position="1"/>
        <end position="24"/>
    </location>
</feature>